<dbReference type="SMART" id="SM00460">
    <property type="entry name" value="TGc"/>
    <property type="match status" value="1"/>
</dbReference>
<dbReference type="PANTHER" id="PTHR33490:SF7">
    <property type="entry name" value="BLR2979 PROTEIN"/>
    <property type="match status" value="1"/>
</dbReference>
<sequence length="306" mass="33172">MRYRLRHTTSYTYSWAVDISHHMLHLALPELPRQRVKACLVTTNPQAGRLAAQIDHFGNRVAHLTIDAPHTRFDVELRAEVEVDAFQAPDAASTPPWEGIRDRLAGDGFPDFIAESEFVQVSPLTMATPEIEAYALESFTPGRPLLAAARELTSRIFRDFRYDPAATDVSTPVATVMEARAGVCQDFAHVEIAMLRGLGLAARYVSGYIRTVRPGGEPPAKEAPAKLPAEGGGLRGADASHAWLSVWCGPDCGWVDLDPTNDLVCSDEHVTAAYGRDYGDISPVRGVVLGGGPHRVGVAVELLPLG</sequence>
<dbReference type="InterPro" id="IPR002931">
    <property type="entry name" value="Transglutaminase-like"/>
</dbReference>
<reference evidence="3" key="1">
    <citation type="journal article" date="2019" name="Int. J. Syst. Evol. Microbiol.">
        <title>The Global Catalogue of Microorganisms (GCM) 10K type strain sequencing project: providing services to taxonomists for standard genome sequencing and annotation.</title>
        <authorList>
            <consortium name="The Broad Institute Genomics Platform"/>
            <consortium name="The Broad Institute Genome Sequencing Center for Infectious Disease"/>
            <person name="Wu L."/>
            <person name="Ma J."/>
        </authorList>
    </citation>
    <scope>NUCLEOTIDE SEQUENCE [LARGE SCALE GENOMIC DNA]</scope>
    <source>
        <strain evidence="3">KCTC 42182</strain>
    </source>
</reference>
<keyword evidence="3" id="KW-1185">Reference proteome</keyword>
<dbReference type="Gene3D" id="3.10.620.30">
    <property type="match status" value="1"/>
</dbReference>
<dbReference type="EMBL" id="JBHRYJ010000002">
    <property type="protein sequence ID" value="MFC3676027.1"/>
    <property type="molecule type" value="Genomic_DNA"/>
</dbReference>
<evidence type="ECO:0000313" key="2">
    <source>
        <dbReference type="EMBL" id="MFC3676027.1"/>
    </source>
</evidence>
<accession>A0ABV7VGI0</accession>
<proteinExistence type="predicted"/>
<name>A0ABV7VGI0_9PROT</name>
<dbReference type="InterPro" id="IPR013589">
    <property type="entry name" value="Bac_transglu_N"/>
</dbReference>
<dbReference type="SUPFAM" id="SSF54001">
    <property type="entry name" value="Cysteine proteinases"/>
    <property type="match status" value="1"/>
</dbReference>
<dbReference type="Pfam" id="PF08379">
    <property type="entry name" value="Bact_transglu_N"/>
    <property type="match status" value="1"/>
</dbReference>
<evidence type="ECO:0000259" key="1">
    <source>
        <dbReference type="SMART" id="SM00460"/>
    </source>
</evidence>
<dbReference type="RefSeq" id="WP_379725869.1">
    <property type="nucleotide sequence ID" value="NZ_JBHRYJ010000002.1"/>
</dbReference>
<protein>
    <submittedName>
        <fullName evidence="2">Transglutaminase N-terminal domain-containing protein</fullName>
    </submittedName>
</protein>
<organism evidence="2 3">
    <name type="scientific">Ferrovibrio xuzhouensis</name>
    <dbReference type="NCBI Taxonomy" id="1576914"/>
    <lineage>
        <taxon>Bacteria</taxon>
        <taxon>Pseudomonadati</taxon>
        <taxon>Pseudomonadota</taxon>
        <taxon>Alphaproteobacteria</taxon>
        <taxon>Rhodospirillales</taxon>
        <taxon>Rhodospirillaceae</taxon>
        <taxon>Ferrovibrio</taxon>
    </lineage>
</organism>
<dbReference type="InterPro" id="IPR038765">
    <property type="entry name" value="Papain-like_cys_pep_sf"/>
</dbReference>
<dbReference type="Pfam" id="PF01841">
    <property type="entry name" value="Transglut_core"/>
    <property type="match status" value="1"/>
</dbReference>
<comment type="caution">
    <text evidence="2">The sequence shown here is derived from an EMBL/GenBank/DDBJ whole genome shotgun (WGS) entry which is preliminary data.</text>
</comment>
<gene>
    <name evidence="2" type="ORF">ACFOOQ_10770</name>
</gene>
<dbReference type="PANTHER" id="PTHR33490">
    <property type="entry name" value="BLR5614 PROTEIN-RELATED"/>
    <property type="match status" value="1"/>
</dbReference>
<feature type="domain" description="Transglutaminase-like" evidence="1">
    <location>
        <begin position="176"/>
        <end position="261"/>
    </location>
</feature>
<dbReference type="Proteomes" id="UP001595711">
    <property type="component" value="Unassembled WGS sequence"/>
</dbReference>
<evidence type="ECO:0000313" key="3">
    <source>
        <dbReference type="Proteomes" id="UP001595711"/>
    </source>
</evidence>